<dbReference type="OrthoDB" id="341300at2759"/>
<dbReference type="InterPro" id="IPR036866">
    <property type="entry name" value="RibonucZ/Hydroxyglut_hydro"/>
</dbReference>
<dbReference type="SUPFAM" id="SSF56281">
    <property type="entry name" value="Metallo-hydrolase/oxidoreductase"/>
    <property type="match status" value="1"/>
</dbReference>
<evidence type="ECO:0000313" key="2">
    <source>
        <dbReference type="EMBL" id="KLO19983.1"/>
    </source>
</evidence>
<dbReference type="PANTHER" id="PTHR42663:SF6">
    <property type="entry name" value="HYDROLASE C777.06C-RELATED"/>
    <property type="match status" value="1"/>
</dbReference>
<dbReference type="Gene3D" id="3.60.15.10">
    <property type="entry name" value="Ribonuclease Z/Hydroxyacylglutathione hydrolase-like"/>
    <property type="match status" value="1"/>
</dbReference>
<dbReference type="STRING" id="27342.A0A0H2SE48"/>
<dbReference type="EMBL" id="KQ085883">
    <property type="protein sequence ID" value="KLO19983.1"/>
    <property type="molecule type" value="Genomic_DNA"/>
</dbReference>
<organism evidence="2 3">
    <name type="scientific">Schizopora paradoxa</name>
    <dbReference type="NCBI Taxonomy" id="27342"/>
    <lineage>
        <taxon>Eukaryota</taxon>
        <taxon>Fungi</taxon>
        <taxon>Dikarya</taxon>
        <taxon>Basidiomycota</taxon>
        <taxon>Agaricomycotina</taxon>
        <taxon>Agaricomycetes</taxon>
        <taxon>Hymenochaetales</taxon>
        <taxon>Schizoporaceae</taxon>
        <taxon>Schizopora</taxon>
    </lineage>
</organism>
<dbReference type="InterPro" id="IPR001279">
    <property type="entry name" value="Metallo-B-lactamas"/>
</dbReference>
<dbReference type="InParanoid" id="A0A0H2SE48"/>
<evidence type="ECO:0000313" key="3">
    <source>
        <dbReference type="Proteomes" id="UP000053477"/>
    </source>
</evidence>
<keyword evidence="3" id="KW-1185">Reference proteome</keyword>
<dbReference type="Pfam" id="PF12706">
    <property type="entry name" value="Lactamase_B_2"/>
    <property type="match status" value="1"/>
</dbReference>
<protein>
    <recommendedName>
        <fullName evidence="1">Metallo-beta-lactamase domain-containing protein</fullName>
    </recommendedName>
</protein>
<dbReference type="Proteomes" id="UP000053477">
    <property type="component" value="Unassembled WGS sequence"/>
</dbReference>
<dbReference type="FunCoup" id="A0A0H2SE48">
    <property type="interactions" value="2"/>
</dbReference>
<feature type="domain" description="Metallo-beta-lactamase" evidence="1">
    <location>
        <begin position="79"/>
        <end position="201"/>
    </location>
</feature>
<dbReference type="CDD" id="cd16279">
    <property type="entry name" value="metallo-hydrolase-like_MBL-fold"/>
    <property type="match status" value="1"/>
</dbReference>
<sequence length="401" mass="44415">MPGRILKSRSIDDLEFIFLGTGPSTSVPEIGCLTSSRLGGSVKCDTCTSTLRPEGQNNIRRNTGAVFRVNGNDGEEVTVVIDVGKNFQASALEWFPKYGLRKIDAVLITHGHCDALNGLDDLRAWTLNSNIQPYVDVYVSQVTMKEIQQTFPFLVSRDRASNGGYVTEIRYHIIEEGVPFEIGQTGIKIMPLAVHHGLGPKTEKQPPGNLLTPPYAPDSGFSTPSSTSIALPDEQELLTPKREPFICLGFKINDQLIYMSDVSFIPEHVWATLLPDELDRDPRIHNIPVFVVDCLRLEGQSTHFGVQGAIKAARRMNATRSYFTDICHDLSHDELEQIGRWVGDPTSIDRAEVSENVRRGLKLAGEGSPCFVRPAFDGLRLLISKDGSVKESSDCSRRLMF</sequence>
<name>A0A0H2SE48_9AGAM</name>
<dbReference type="PANTHER" id="PTHR42663">
    <property type="entry name" value="HYDROLASE C777.06C-RELATED-RELATED"/>
    <property type="match status" value="1"/>
</dbReference>
<dbReference type="AlphaFoldDB" id="A0A0H2SE48"/>
<gene>
    <name evidence="2" type="ORF">SCHPADRAFT_912247</name>
</gene>
<reference evidence="2 3" key="1">
    <citation type="submission" date="2015-04" db="EMBL/GenBank/DDBJ databases">
        <title>Complete genome sequence of Schizopora paradoxa KUC8140, a cosmopolitan wood degrader in East Asia.</title>
        <authorList>
            <consortium name="DOE Joint Genome Institute"/>
            <person name="Min B."/>
            <person name="Park H."/>
            <person name="Jang Y."/>
            <person name="Kim J.-J."/>
            <person name="Kim K.H."/>
            <person name="Pangilinan J."/>
            <person name="Lipzen A."/>
            <person name="Riley R."/>
            <person name="Grigoriev I.V."/>
            <person name="Spatafora J.W."/>
            <person name="Choi I.-G."/>
        </authorList>
    </citation>
    <scope>NUCLEOTIDE SEQUENCE [LARGE SCALE GENOMIC DNA]</scope>
    <source>
        <strain evidence="2 3">KUC8140</strain>
    </source>
</reference>
<proteinExistence type="predicted"/>
<accession>A0A0H2SE48</accession>
<evidence type="ECO:0000259" key="1">
    <source>
        <dbReference type="Pfam" id="PF12706"/>
    </source>
</evidence>